<dbReference type="EMBL" id="VTTN01000013">
    <property type="protein sequence ID" value="KAA0593014.1"/>
    <property type="molecule type" value="Genomic_DNA"/>
</dbReference>
<reference evidence="1 2" key="1">
    <citation type="submission" date="2019-08" db="EMBL/GenBank/DDBJ databases">
        <authorList>
            <person name="Grouzdev D."/>
            <person name="Tikhonova E."/>
            <person name="Kravchenko I."/>
        </authorList>
    </citation>
    <scope>NUCLEOTIDE SEQUENCE [LARGE SCALE GENOMIC DNA]</scope>
    <source>
        <strain evidence="1 2">59b</strain>
    </source>
</reference>
<dbReference type="Proteomes" id="UP000324927">
    <property type="component" value="Unassembled WGS sequence"/>
</dbReference>
<evidence type="ECO:0000313" key="1">
    <source>
        <dbReference type="EMBL" id="KAA0593014.1"/>
    </source>
</evidence>
<comment type="caution">
    <text evidence="1">The sequence shown here is derived from an EMBL/GenBank/DDBJ whole genome shotgun (WGS) entry which is preliminary data.</text>
</comment>
<keyword evidence="2" id="KW-1185">Reference proteome</keyword>
<dbReference type="RefSeq" id="WP_149234008.1">
    <property type="nucleotide sequence ID" value="NZ_JALJXJ010000015.1"/>
</dbReference>
<evidence type="ECO:0000313" key="2">
    <source>
        <dbReference type="Proteomes" id="UP000324927"/>
    </source>
</evidence>
<name>A0A5A9GH29_AZOLI</name>
<dbReference type="OrthoDB" id="7299275at2"/>
<organism evidence="1 2">
    <name type="scientific">Azospirillum lipoferum</name>
    <dbReference type="NCBI Taxonomy" id="193"/>
    <lineage>
        <taxon>Bacteria</taxon>
        <taxon>Pseudomonadati</taxon>
        <taxon>Pseudomonadota</taxon>
        <taxon>Alphaproteobacteria</taxon>
        <taxon>Rhodospirillales</taxon>
        <taxon>Azospirillaceae</taxon>
        <taxon>Azospirillum</taxon>
    </lineage>
</organism>
<sequence length="320" mass="34594">MPGSTYAYLADRNEVQNGPLDNPATIASSAAWALTAPLTSMLTTPVSDRAVCLTKGDVDYATGAPINPVVVTLTWQFPIFLSVASLLDTNLRQNAFYRMEAFGDAGMTELVATSVVDGVDANVVPPLTDPETMPAGAPNQMRGDLDPRDFALLPTNIHCVVPQVPVVAIRWTLWGGAFRPDSSEDTGYRIGLAWAGDGLIFSRHVGKSGEGVKDNDEVITGSGGSAWVEEGIAKRTVTIGREVTDRKLRDELFKMALRSGKRRPLLYLPSIGDSSNPSRTADPAANFLYGGLYRRSSDHSQSYVSSRYTSTSIELEEFKE</sequence>
<proteinExistence type="predicted"/>
<accession>A0A5A9GH29</accession>
<protein>
    <submittedName>
        <fullName evidence="1">Uncharacterized protein</fullName>
    </submittedName>
</protein>
<gene>
    <name evidence="1" type="ORF">FZ942_26185</name>
</gene>
<dbReference type="AlphaFoldDB" id="A0A5A9GH29"/>